<dbReference type="EMBL" id="JPRM01000010">
    <property type="protein sequence ID" value="KFF17245.1"/>
    <property type="molecule type" value="Genomic_DNA"/>
</dbReference>
<dbReference type="PANTHER" id="PTHR43196">
    <property type="entry name" value="SULFATE ADENYLYLTRANSFERASE SUBUNIT 2"/>
    <property type="match status" value="1"/>
</dbReference>
<dbReference type="SUPFAM" id="SSF52402">
    <property type="entry name" value="Adenine nucleotide alpha hydrolases-like"/>
    <property type="match status" value="1"/>
</dbReference>
<dbReference type="GO" id="GO:0016740">
    <property type="term" value="F:transferase activity"/>
    <property type="evidence" value="ECO:0007669"/>
    <property type="project" value="UniProtKB-KW"/>
</dbReference>
<dbReference type="PANTHER" id="PTHR43196:SF2">
    <property type="entry name" value="PHOSPHOADENOSINE PHOSPHOSULFATE REDUCTASE"/>
    <property type="match status" value="1"/>
</dbReference>
<dbReference type="InterPro" id="IPR017598">
    <property type="entry name" value="SulphurTrfase_DndC"/>
</dbReference>
<dbReference type="Pfam" id="PF01507">
    <property type="entry name" value="PAPS_reduct"/>
    <property type="match status" value="1"/>
</dbReference>
<evidence type="ECO:0000313" key="2">
    <source>
        <dbReference type="EMBL" id="KFF17245.1"/>
    </source>
</evidence>
<dbReference type="STRING" id="991.IW20_07825"/>
<keyword evidence="2" id="KW-0808">Transferase</keyword>
<feature type="domain" description="Phosphoadenosine phosphosulphate reductase" evidence="1">
    <location>
        <begin position="32"/>
        <end position="220"/>
    </location>
</feature>
<dbReference type="InterPro" id="IPR050128">
    <property type="entry name" value="Sulfate_adenylyltrnsfr_sub2"/>
</dbReference>
<proteinExistence type="predicted"/>
<dbReference type="eggNOG" id="COG0175">
    <property type="taxonomic scope" value="Bacteria"/>
</dbReference>
<evidence type="ECO:0000313" key="3">
    <source>
        <dbReference type="Proteomes" id="UP000028712"/>
    </source>
</evidence>
<gene>
    <name evidence="2" type="ORF">IW20_07825</name>
</gene>
<dbReference type="Gene3D" id="3.40.50.620">
    <property type="entry name" value="HUPs"/>
    <property type="match status" value="1"/>
</dbReference>
<protein>
    <submittedName>
        <fullName evidence="2">Sulfurtransferase</fullName>
    </submittedName>
</protein>
<dbReference type="InterPro" id="IPR014729">
    <property type="entry name" value="Rossmann-like_a/b/a_fold"/>
</dbReference>
<comment type="caution">
    <text evidence="2">The sequence shown here is derived from an EMBL/GenBank/DDBJ whole genome shotgun (WGS) entry which is preliminary data.</text>
</comment>
<accession>A0A086AKN1</accession>
<dbReference type="Proteomes" id="UP000028712">
    <property type="component" value="Unassembled WGS sequence"/>
</dbReference>
<name>A0A086AKN1_FLAHY</name>
<dbReference type="AlphaFoldDB" id="A0A086AKN1"/>
<organism evidence="2 3">
    <name type="scientific">Flavobacterium hydatis</name>
    <name type="common">Cytophaga aquatilis</name>
    <dbReference type="NCBI Taxonomy" id="991"/>
    <lineage>
        <taxon>Bacteria</taxon>
        <taxon>Pseudomonadati</taxon>
        <taxon>Bacteroidota</taxon>
        <taxon>Flavobacteriia</taxon>
        <taxon>Flavobacteriales</taxon>
        <taxon>Flavobacteriaceae</taxon>
        <taxon>Flavobacterium</taxon>
    </lineage>
</organism>
<evidence type="ECO:0000259" key="1">
    <source>
        <dbReference type="Pfam" id="PF01507"/>
    </source>
</evidence>
<dbReference type="RefSeq" id="WP_205625904.1">
    <property type="nucleotide sequence ID" value="NZ_JBEWQG010000003.1"/>
</dbReference>
<reference evidence="2 3" key="1">
    <citation type="submission" date="2014-07" db="EMBL/GenBank/DDBJ databases">
        <title>Genome of Flavobacterium hydatis DSM 2063.</title>
        <authorList>
            <person name="Pipes S.E."/>
            <person name="Stropko S.J."/>
            <person name="Newman J.D."/>
        </authorList>
    </citation>
    <scope>NUCLEOTIDE SEQUENCE [LARGE SCALE GENOMIC DNA]</scope>
    <source>
        <strain evidence="2 3">DSM 2063</strain>
    </source>
</reference>
<dbReference type="NCBIfam" id="TIGR03183">
    <property type="entry name" value="DNA_S_dndC"/>
    <property type="match status" value="1"/>
</dbReference>
<dbReference type="InterPro" id="IPR002500">
    <property type="entry name" value="PAPS_reduct_dom"/>
</dbReference>
<sequence>MTPIKNKKVEGIIAEIIDQYAYADQSDRPWIIGFSGGKDSTVLLMLVWIALQRIREDLPFPFQLKRKIYVVCNDTMVENPIIANYVEDVLVKITEAARDQDLPIFVQKTTPKLEETFWTNVIGKGYPVPNNAFRWCTDKLKIRPTSNFLLEQIDEKGEAIVLLGTRYDESATRERSIRKHEVTGSRLSKHQTTANTYVYAPIKEMIVDEIWYIINAVKTPWGFDNSILFKIYADASADDYECPTVVVNKEHTSCGQSRFGCWTCTVVKNDKSMSSLVNNGQNWMHPLLEFRNRLVEGRNISENRSDTRRNGQEAVRDDGTYNGNYTAEYRYQILRDLLLVQKDIQKERPHITLINNQELIAIQVTWNRDGYFDHTVGDLYKEIYNKEISTNNIKSLDDTERRILREVCEDEPDYYHLIDNLISLQETKTLMISKYGLHNDVEKRIESFVNENEL</sequence>